<accession>A0ABS8WUU4</accession>
<keyword evidence="2" id="KW-1185">Reference proteome</keyword>
<organism evidence="1 2">
    <name type="scientific">Datura stramonium</name>
    <name type="common">Jimsonweed</name>
    <name type="synonym">Common thornapple</name>
    <dbReference type="NCBI Taxonomy" id="4076"/>
    <lineage>
        <taxon>Eukaryota</taxon>
        <taxon>Viridiplantae</taxon>
        <taxon>Streptophyta</taxon>
        <taxon>Embryophyta</taxon>
        <taxon>Tracheophyta</taxon>
        <taxon>Spermatophyta</taxon>
        <taxon>Magnoliopsida</taxon>
        <taxon>eudicotyledons</taxon>
        <taxon>Gunneridae</taxon>
        <taxon>Pentapetalae</taxon>
        <taxon>asterids</taxon>
        <taxon>lamiids</taxon>
        <taxon>Solanales</taxon>
        <taxon>Solanaceae</taxon>
        <taxon>Solanoideae</taxon>
        <taxon>Datureae</taxon>
        <taxon>Datura</taxon>
    </lineage>
</organism>
<feature type="non-terminal residue" evidence="1">
    <location>
        <position position="57"/>
    </location>
</feature>
<evidence type="ECO:0000313" key="1">
    <source>
        <dbReference type="EMBL" id="MCE3215956.1"/>
    </source>
</evidence>
<evidence type="ECO:0000313" key="2">
    <source>
        <dbReference type="Proteomes" id="UP000823775"/>
    </source>
</evidence>
<dbReference type="EMBL" id="JACEIK010011910">
    <property type="protein sequence ID" value="MCE3215956.1"/>
    <property type="molecule type" value="Genomic_DNA"/>
</dbReference>
<name>A0ABS8WUU4_DATST</name>
<gene>
    <name evidence="1" type="ORF">HAX54_004207</name>
</gene>
<reference evidence="1 2" key="1">
    <citation type="journal article" date="2021" name="BMC Genomics">
        <title>Datura genome reveals duplications of psychoactive alkaloid biosynthetic genes and high mutation rate following tissue culture.</title>
        <authorList>
            <person name="Rajewski A."/>
            <person name="Carter-House D."/>
            <person name="Stajich J."/>
            <person name="Litt A."/>
        </authorList>
    </citation>
    <scope>NUCLEOTIDE SEQUENCE [LARGE SCALE GENOMIC DNA]</scope>
    <source>
        <strain evidence="1">AR-01</strain>
    </source>
</reference>
<sequence>MLAPGYYFDPTWLFMDRDLRLTALSPVDYLPPQFTIFHRRFICDLWIPSRGSSMLRR</sequence>
<dbReference type="Proteomes" id="UP000823775">
    <property type="component" value="Unassembled WGS sequence"/>
</dbReference>
<proteinExistence type="predicted"/>
<comment type="caution">
    <text evidence="1">The sequence shown here is derived from an EMBL/GenBank/DDBJ whole genome shotgun (WGS) entry which is preliminary data.</text>
</comment>
<protein>
    <submittedName>
        <fullName evidence="1">Uncharacterized protein</fullName>
    </submittedName>
</protein>